<dbReference type="Proteomes" id="UP001610563">
    <property type="component" value="Unassembled WGS sequence"/>
</dbReference>
<comment type="caution">
    <text evidence="2">The sequence shown here is derived from an EMBL/GenBank/DDBJ whole genome shotgun (WGS) entry which is preliminary data.</text>
</comment>
<dbReference type="EMBL" id="JBFTWV010000024">
    <property type="protein sequence ID" value="KAL2796732.1"/>
    <property type="molecule type" value="Genomic_DNA"/>
</dbReference>
<feature type="transmembrane region" description="Helical" evidence="1">
    <location>
        <begin position="13"/>
        <end position="33"/>
    </location>
</feature>
<keyword evidence="1" id="KW-0472">Membrane</keyword>
<keyword evidence="3" id="KW-1185">Reference proteome</keyword>
<protein>
    <submittedName>
        <fullName evidence="2">Uncharacterized protein</fullName>
    </submittedName>
</protein>
<accession>A0ABR4GCK2</accession>
<evidence type="ECO:0000256" key="1">
    <source>
        <dbReference type="SAM" id="Phobius"/>
    </source>
</evidence>
<organism evidence="2 3">
    <name type="scientific">Aspergillus keveii</name>
    <dbReference type="NCBI Taxonomy" id="714993"/>
    <lineage>
        <taxon>Eukaryota</taxon>
        <taxon>Fungi</taxon>
        <taxon>Dikarya</taxon>
        <taxon>Ascomycota</taxon>
        <taxon>Pezizomycotina</taxon>
        <taxon>Eurotiomycetes</taxon>
        <taxon>Eurotiomycetidae</taxon>
        <taxon>Eurotiales</taxon>
        <taxon>Aspergillaceae</taxon>
        <taxon>Aspergillus</taxon>
        <taxon>Aspergillus subgen. Nidulantes</taxon>
    </lineage>
</organism>
<proteinExistence type="predicted"/>
<sequence length="85" mass="9403">MSRLADCLDPHEFTMGGLGVCTGVCFVVCMNWLRVASFTYPNNGASALHVVFNQSGCYPRRASVHGQRVAYVSYIVGEICPEWKK</sequence>
<keyword evidence="1" id="KW-0812">Transmembrane</keyword>
<reference evidence="2 3" key="1">
    <citation type="submission" date="2024-07" db="EMBL/GenBank/DDBJ databases">
        <title>Section-level genome sequencing and comparative genomics of Aspergillus sections Usti and Cavernicolus.</title>
        <authorList>
            <consortium name="Lawrence Berkeley National Laboratory"/>
            <person name="Nybo J.L."/>
            <person name="Vesth T.C."/>
            <person name="Theobald S."/>
            <person name="Frisvad J.C."/>
            <person name="Larsen T.O."/>
            <person name="Kjaerboelling I."/>
            <person name="Rothschild-Mancinelli K."/>
            <person name="Lyhne E.K."/>
            <person name="Kogle M.E."/>
            <person name="Barry K."/>
            <person name="Clum A."/>
            <person name="Na H."/>
            <person name="Ledsgaard L."/>
            <person name="Lin J."/>
            <person name="Lipzen A."/>
            <person name="Kuo A."/>
            <person name="Riley R."/>
            <person name="Mondo S."/>
            <person name="Labutti K."/>
            <person name="Haridas S."/>
            <person name="Pangalinan J."/>
            <person name="Salamov A.A."/>
            <person name="Simmons B.A."/>
            <person name="Magnuson J.K."/>
            <person name="Chen J."/>
            <person name="Drula E."/>
            <person name="Henrissat B."/>
            <person name="Wiebenga A."/>
            <person name="Lubbers R.J."/>
            <person name="Gomes A.C."/>
            <person name="Makela M.R."/>
            <person name="Stajich J."/>
            <person name="Grigoriev I.V."/>
            <person name="Mortensen U.H."/>
            <person name="De Vries R.P."/>
            <person name="Baker S.E."/>
            <person name="Andersen M.R."/>
        </authorList>
    </citation>
    <scope>NUCLEOTIDE SEQUENCE [LARGE SCALE GENOMIC DNA]</scope>
    <source>
        <strain evidence="2 3">CBS 209.92</strain>
    </source>
</reference>
<name>A0ABR4GCK2_9EURO</name>
<gene>
    <name evidence="2" type="ORF">BJX66DRAFT_128817</name>
</gene>
<evidence type="ECO:0000313" key="2">
    <source>
        <dbReference type="EMBL" id="KAL2796732.1"/>
    </source>
</evidence>
<keyword evidence="1" id="KW-1133">Transmembrane helix</keyword>
<evidence type="ECO:0000313" key="3">
    <source>
        <dbReference type="Proteomes" id="UP001610563"/>
    </source>
</evidence>